<feature type="transmembrane region" description="Helical" evidence="7">
    <location>
        <begin position="303"/>
        <end position="327"/>
    </location>
</feature>
<dbReference type="Proteomes" id="UP000237682">
    <property type="component" value="Unassembled WGS sequence"/>
</dbReference>
<keyword evidence="10" id="KW-1185">Reference proteome</keyword>
<dbReference type="PANTHER" id="PTHR12778">
    <property type="entry name" value="SOLUTE CARRIER FAMILY 33 ACETYL-COA TRANSPORTER -RELATED"/>
    <property type="match status" value="1"/>
</dbReference>
<feature type="transmembrane region" description="Helical" evidence="7">
    <location>
        <begin position="167"/>
        <end position="190"/>
    </location>
</feature>
<feature type="transmembrane region" description="Helical" evidence="7">
    <location>
        <begin position="276"/>
        <end position="297"/>
    </location>
</feature>
<comment type="caution">
    <text evidence="9">The sequence shown here is derived from an EMBL/GenBank/DDBJ whole genome shotgun (WGS) entry which is preliminary data.</text>
</comment>
<evidence type="ECO:0000259" key="8">
    <source>
        <dbReference type="PROSITE" id="PS50850"/>
    </source>
</evidence>
<protein>
    <submittedName>
        <fullName evidence="9">MFS transporter</fullName>
    </submittedName>
</protein>
<feature type="transmembrane region" description="Helical" evidence="7">
    <location>
        <begin position="248"/>
        <end position="269"/>
    </location>
</feature>
<dbReference type="InterPro" id="IPR004752">
    <property type="entry name" value="AmpG_permease/AT-1"/>
</dbReference>
<feature type="transmembrane region" description="Helical" evidence="7">
    <location>
        <begin position="42"/>
        <end position="59"/>
    </location>
</feature>
<accession>A0A2S9QK65</accession>
<evidence type="ECO:0000256" key="6">
    <source>
        <dbReference type="ARBA" id="ARBA00023136"/>
    </source>
</evidence>
<feature type="transmembrane region" description="Helical" evidence="7">
    <location>
        <begin position="7"/>
        <end position="30"/>
    </location>
</feature>
<evidence type="ECO:0000256" key="4">
    <source>
        <dbReference type="ARBA" id="ARBA00022692"/>
    </source>
</evidence>
<proteinExistence type="inferred from homology"/>
<keyword evidence="5 7" id="KW-1133">Transmembrane helix</keyword>
<dbReference type="SUPFAM" id="SSF103473">
    <property type="entry name" value="MFS general substrate transporter"/>
    <property type="match status" value="1"/>
</dbReference>
<comment type="subcellular location">
    <subcellularLocation>
        <location evidence="1">Membrane</location>
        <topology evidence="1">Multi-pass membrane protein</topology>
    </subcellularLocation>
</comment>
<dbReference type="GO" id="GO:0016020">
    <property type="term" value="C:membrane"/>
    <property type="evidence" value="ECO:0007669"/>
    <property type="project" value="UniProtKB-SubCell"/>
</dbReference>
<evidence type="ECO:0000256" key="1">
    <source>
        <dbReference type="ARBA" id="ARBA00004141"/>
    </source>
</evidence>
<dbReference type="AlphaFoldDB" id="A0A2S9QK65"/>
<evidence type="ECO:0000256" key="7">
    <source>
        <dbReference type="SAM" id="Phobius"/>
    </source>
</evidence>
<dbReference type="InterPro" id="IPR011701">
    <property type="entry name" value="MFS"/>
</dbReference>
<organism evidence="9 10">
    <name type="scientific">Labrys okinawensis</name>
    <dbReference type="NCBI Taxonomy" id="346911"/>
    <lineage>
        <taxon>Bacteria</taxon>
        <taxon>Pseudomonadati</taxon>
        <taxon>Pseudomonadota</taxon>
        <taxon>Alphaproteobacteria</taxon>
        <taxon>Hyphomicrobiales</taxon>
        <taxon>Xanthobacteraceae</taxon>
        <taxon>Labrys</taxon>
    </lineage>
</organism>
<sequence>MSSPLAIVLGVGGLYVGQSIIGGLTFIALPSVLRERNLPLDQIGLLYLAVLPWAFKFLWAPAVERYRLPATGHSRSRSIVLLGGLISAAGLMSAGLIGPSAFMPLLIVLLLIAFATSTSDIACDGHAVETLSERYHGWGNAAQVGGAYLGSAIGSGLFLVLVAQYGWGVACFAMAALLIVLGLLFVVSPAPPSPGRDHRPSLRQALQRRDMHLGLALAAVNVIAQKWGVSMLGPFLIDSGLDLTSLGIVNGVGGMAVGFVCALIGGALVRLCGARTVLALALMLQAVALSGLAYAAWKGGVGQPLLLILALASSSGIMALGFVALYAQFMAVSDPRQAGIDFTLLQCMDALVSMAGGMGAGWIAQHWGYGLYFGLAALLALAAAPIAAILSHRVAVRSDARKVQREALAGVPSGR</sequence>
<evidence type="ECO:0000256" key="5">
    <source>
        <dbReference type="ARBA" id="ARBA00022989"/>
    </source>
</evidence>
<dbReference type="InterPro" id="IPR020846">
    <property type="entry name" value="MFS_dom"/>
</dbReference>
<dbReference type="PANTHER" id="PTHR12778:SF10">
    <property type="entry name" value="MAJOR FACILITATOR SUPERFAMILY DOMAIN-CONTAINING PROTEIN 3"/>
    <property type="match status" value="1"/>
</dbReference>
<reference evidence="9 10" key="1">
    <citation type="submission" date="2018-02" db="EMBL/GenBank/DDBJ databases">
        <title>Whole genome sequencing of endophytic bacterium.</title>
        <authorList>
            <person name="Eedara R."/>
            <person name="Podile A.R."/>
        </authorList>
    </citation>
    <scope>NUCLEOTIDE SEQUENCE [LARGE SCALE GENOMIC DNA]</scope>
    <source>
        <strain evidence="9 10">RP1T</strain>
    </source>
</reference>
<dbReference type="Pfam" id="PF07690">
    <property type="entry name" value="MFS_1"/>
    <property type="match status" value="1"/>
</dbReference>
<evidence type="ECO:0000256" key="3">
    <source>
        <dbReference type="ARBA" id="ARBA00022448"/>
    </source>
</evidence>
<comment type="similarity">
    <text evidence="2">Belongs to the major facilitator superfamily.</text>
</comment>
<feature type="transmembrane region" description="Helical" evidence="7">
    <location>
        <begin position="339"/>
        <end position="363"/>
    </location>
</feature>
<evidence type="ECO:0000256" key="2">
    <source>
        <dbReference type="ARBA" id="ARBA00008335"/>
    </source>
</evidence>
<dbReference type="CDD" id="cd17485">
    <property type="entry name" value="MFS_MFSD3"/>
    <property type="match status" value="1"/>
</dbReference>
<feature type="transmembrane region" description="Helical" evidence="7">
    <location>
        <begin position="369"/>
        <end position="391"/>
    </location>
</feature>
<feature type="transmembrane region" description="Helical" evidence="7">
    <location>
        <begin position="79"/>
        <end position="97"/>
    </location>
</feature>
<feature type="transmembrane region" description="Helical" evidence="7">
    <location>
        <begin position="103"/>
        <end position="123"/>
    </location>
</feature>
<evidence type="ECO:0000313" key="10">
    <source>
        <dbReference type="Proteomes" id="UP000237682"/>
    </source>
</evidence>
<feature type="transmembrane region" description="Helical" evidence="7">
    <location>
        <begin position="211"/>
        <end position="228"/>
    </location>
</feature>
<dbReference type="Gene3D" id="1.20.1250.20">
    <property type="entry name" value="MFS general substrate transporter like domains"/>
    <property type="match status" value="2"/>
</dbReference>
<dbReference type="InterPro" id="IPR036259">
    <property type="entry name" value="MFS_trans_sf"/>
</dbReference>
<evidence type="ECO:0000313" key="9">
    <source>
        <dbReference type="EMBL" id="PRH89702.1"/>
    </source>
</evidence>
<keyword evidence="4 7" id="KW-0812">Transmembrane</keyword>
<dbReference type="GO" id="GO:0022857">
    <property type="term" value="F:transmembrane transporter activity"/>
    <property type="evidence" value="ECO:0007669"/>
    <property type="project" value="InterPro"/>
</dbReference>
<dbReference type="EMBL" id="PUEJ01000001">
    <property type="protein sequence ID" value="PRH89702.1"/>
    <property type="molecule type" value="Genomic_DNA"/>
</dbReference>
<keyword evidence="6 7" id="KW-0472">Membrane</keyword>
<name>A0A2S9QK65_9HYPH</name>
<gene>
    <name evidence="9" type="ORF">C5L14_02465</name>
</gene>
<dbReference type="OrthoDB" id="9787815at2"/>
<keyword evidence="3" id="KW-0813">Transport</keyword>
<feature type="transmembrane region" description="Helical" evidence="7">
    <location>
        <begin position="144"/>
        <end position="161"/>
    </location>
</feature>
<feature type="domain" description="Major facilitator superfamily (MFS) profile" evidence="8">
    <location>
        <begin position="5"/>
        <end position="395"/>
    </location>
</feature>
<dbReference type="PROSITE" id="PS50850">
    <property type="entry name" value="MFS"/>
    <property type="match status" value="1"/>
</dbReference>